<dbReference type="EMBL" id="WJHE01001637">
    <property type="protein sequence ID" value="MST35331.1"/>
    <property type="molecule type" value="Genomic_DNA"/>
</dbReference>
<accession>A0ABW9R0G3</accession>
<protein>
    <recommendedName>
        <fullName evidence="3">YbjN domain-containing protein</fullName>
    </recommendedName>
</protein>
<comment type="caution">
    <text evidence="1">The sequence shown here is derived from an EMBL/GenBank/DDBJ whole genome shotgun (WGS) entry which is preliminary data.</text>
</comment>
<sequence length="114" mass="13441">PDLDRWYLRLRGEEKAVTTIWLTLRERTLHFETYFMPAPEERREECFDYLLRASAGLFAWRFAVGAEDAVYLVGQLPVGAIDEEELDRIVGSGYAYTERWFRPAMRIGYGSRFH</sequence>
<name>A0ABW9R0G3_9ACTN</name>
<dbReference type="Gene3D" id="3.30.1460.10">
    <property type="match status" value="1"/>
</dbReference>
<evidence type="ECO:0008006" key="3">
    <source>
        <dbReference type="Google" id="ProtNLM"/>
    </source>
</evidence>
<dbReference type="SUPFAM" id="SSF69635">
    <property type="entry name" value="Type III secretory system chaperone-like"/>
    <property type="match status" value="1"/>
</dbReference>
<evidence type="ECO:0000313" key="2">
    <source>
        <dbReference type="Proteomes" id="UP000437736"/>
    </source>
</evidence>
<organism evidence="1 2">
    <name type="scientific">Acidiferrimicrobium australe</name>
    <dbReference type="NCBI Taxonomy" id="2664430"/>
    <lineage>
        <taxon>Bacteria</taxon>
        <taxon>Bacillati</taxon>
        <taxon>Actinomycetota</taxon>
        <taxon>Acidimicrobiia</taxon>
        <taxon>Acidimicrobiales</taxon>
        <taxon>Acidimicrobiaceae</taxon>
        <taxon>Acidiferrimicrobium</taxon>
    </lineage>
</organism>
<dbReference type="Pfam" id="PF10722">
    <property type="entry name" value="YbjN"/>
    <property type="match status" value="1"/>
</dbReference>
<dbReference type="InterPro" id="IPR019660">
    <property type="entry name" value="Put_sensory_transdc_reg_YbjN"/>
</dbReference>
<feature type="non-terminal residue" evidence="1">
    <location>
        <position position="1"/>
    </location>
</feature>
<dbReference type="Proteomes" id="UP000437736">
    <property type="component" value="Unassembled WGS sequence"/>
</dbReference>
<gene>
    <name evidence="1" type="ORF">GHK86_21695</name>
</gene>
<reference evidence="1 2" key="1">
    <citation type="submission" date="2019-11" db="EMBL/GenBank/DDBJ databases">
        <title>Acidiferrimicrobium australis gen. nov., sp. nov., an acidophilic and obligately heterotrophic, member of the Actinobacteria that catalyses dissimilatory oxido- reduction of iron isolated from metal-rich acidic water in Chile.</title>
        <authorList>
            <person name="Gonzalez D."/>
            <person name="Huber K."/>
            <person name="Hedrich S."/>
            <person name="Rojas-Villalobos C."/>
            <person name="Quatrini R."/>
            <person name="Dinamarca M.A."/>
            <person name="Schwarz A."/>
            <person name="Canales C."/>
            <person name="Nancucheo I."/>
        </authorList>
    </citation>
    <scope>NUCLEOTIDE SEQUENCE [LARGE SCALE GENOMIC DNA]</scope>
    <source>
        <strain evidence="1 2">USS-CCA1</strain>
    </source>
</reference>
<keyword evidence="2" id="KW-1185">Reference proteome</keyword>
<proteinExistence type="predicted"/>
<evidence type="ECO:0000313" key="1">
    <source>
        <dbReference type="EMBL" id="MST35331.1"/>
    </source>
</evidence>